<gene>
    <name evidence="1" type="ORF">PG991_012278</name>
</gene>
<keyword evidence="2" id="KW-1185">Reference proteome</keyword>
<proteinExistence type="predicted"/>
<evidence type="ECO:0000313" key="2">
    <source>
        <dbReference type="Proteomes" id="UP001396898"/>
    </source>
</evidence>
<dbReference type="Proteomes" id="UP001396898">
    <property type="component" value="Unassembled WGS sequence"/>
</dbReference>
<comment type="caution">
    <text evidence="1">The sequence shown here is derived from an EMBL/GenBank/DDBJ whole genome shotgun (WGS) entry which is preliminary data.</text>
</comment>
<name>A0ABR1RA64_9PEZI</name>
<sequence>MPYGKISESTQAALISKFGQISQLPDQFAQGESSSPGIKREVSAEQETYDWDGKKNRAIAKARDLGVIELPANQVAQLIDQGTVTRLIHNNQTGEKRYSFFLWDSLDVLACIQNSEMEAAIYDIAAHCYGQALGWAHPNDHALEVSRVQMTGVYSGSYVFKVSCPKTYPTRMKQTARAA</sequence>
<evidence type="ECO:0000313" key="1">
    <source>
        <dbReference type="EMBL" id="KAK8005981.1"/>
    </source>
</evidence>
<organism evidence="1 2">
    <name type="scientific">Apiospora marii</name>
    <dbReference type="NCBI Taxonomy" id="335849"/>
    <lineage>
        <taxon>Eukaryota</taxon>
        <taxon>Fungi</taxon>
        <taxon>Dikarya</taxon>
        <taxon>Ascomycota</taxon>
        <taxon>Pezizomycotina</taxon>
        <taxon>Sordariomycetes</taxon>
        <taxon>Xylariomycetidae</taxon>
        <taxon>Amphisphaeriales</taxon>
        <taxon>Apiosporaceae</taxon>
        <taxon>Apiospora</taxon>
    </lineage>
</organism>
<dbReference type="EMBL" id="JAQQWI010000017">
    <property type="protein sequence ID" value="KAK8005981.1"/>
    <property type="molecule type" value="Genomic_DNA"/>
</dbReference>
<protein>
    <submittedName>
        <fullName evidence="1">Uncharacterized protein</fullName>
    </submittedName>
</protein>
<accession>A0ABR1RA64</accession>
<reference evidence="1 2" key="1">
    <citation type="submission" date="2023-01" db="EMBL/GenBank/DDBJ databases">
        <title>Analysis of 21 Apiospora genomes using comparative genomics revels a genus with tremendous synthesis potential of carbohydrate active enzymes and secondary metabolites.</title>
        <authorList>
            <person name="Sorensen T."/>
        </authorList>
    </citation>
    <scope>NUCLEOTIDE SEQUENCE [LARGE SCALE GENOMIC DNA]</scope>
    <source>
        <strain evidence="1 2">CBS 20057</strain>
    </source>
</reference>